<feature type="domain" description="B3/B4 tRNA-binding" evidence="1">
    <location>
        <begin position="82"/>
        <end position="193"/>
    </location>
</feature>
<evidence type="ECO:0000259" key="1">
    <source>
        <dbReference type="Pfam" id="PF03483"/>
    </source>
</evidence>
<comment type="caution">
    <text evidence="2">The sequence shown here is derived from an EMBL/GenBank/DDBJ whole genome shotgun (WGS) entry which is preliminary data.</text>
</comment>
<proteinExistence type="predicted"/>
<dbReference type="PANTHER" id="PTHR39209">
    <property type="match status" value="1"/>
</dbReference>
<dbReference type="EMBL" id="BARS01000459">
    <property type="protein sequence ID" value="GAF77657.1"/>
    <property type="molecule type" value="Genomic_DNA"/>
</dbReference>
<reference evidence="2" key="1">
    <citation type="journal article" date="2014" name="Front. Microbiol.">
        <title>High frequency of phylogenetically diverse reductive dehalogenase-homologous genes in deep subseafloor sedimentary metagenomes.</title>
        <authorList>
            <person name="Kawai M."/>
            <person name="Futagami T."/>
            <person name="Toyoda A."/>
            <person name="Takaki Y."/>
            <person name="Nishi S."/>
            <person name="Hori S."/>
            <person name="Arai W."/>
            <person name="Tsubouchi T."/>
            <person name="Morono Y."/>
            <person name="Uchiyama I."/>
            <person name="Ito T."/>
            <person name="Fujiyama A."/>
            <person name="Inagaki F."/>
            <person name="Takami H."/>
        </authorList>
    </citation>
    <scope>NUCLEOTIDE SEQUENCE</scope>
    <source>
        <strain evidence="2">Expedition CK06-06</strain>
    </source>
</reference>
<dbReference type="GO" id="GO:0003723">
    <property type="term" value="F:RNA binding"/>
    <property type="evidence" value="ECO:0007669"/>
    <property type="project" value="InterPro"/>
</dbReference>
<protein>
    <recommendedName>
        <fullName evidence="1">B3/B4 tRNA-binding domain-containing protein</fullName>
    </recommendedName>
</protein>
<gene>
    <name evidence="2" type="ORF">S01H1_01120</name>
</gene>
<dbReference type="AlphaFoldDB" id="X0SP69"/>
<accession>X0SP69</accession>
<organism evidence="2">
    <name type="scientific">marine sediment metagenome</name>
    <dbReference type="NCBI Taxonomy" id="412755"/>
    <lineage>
        <taxon>unclassified sequences</taxon>
        <taxon>metagenomes</taxon>
        <taxon>ecological metagenomes</taxon>
    </lineage>
</organism>
<dbReference type="InterPro" id="IPR005146">
    <property type="entry name" value="B3/B4_tRNA-bd"/>
</dbReference>
<sequence length="226" mass="25808">MLIISDEIKKVYPEALLGILAIRNVCNPNQHEELDRCKLELENNLREKYAGLDKAYLKNMEPIKTYSDYYKRFKRTYHVLLQLESIVFKNKSIPKVASLVEAMFMAEIKNLLLTAGHDLDAIDLPIKLGVSSGGEKYIQISGQEKGLIHNDMMVSDLQGITSSIIYGPDKRTQIKPDTRNVLFVVYAPPGIEKSKVFQHLQDIQKYVHIITPKSEVELLKVYEGKD</sequence>
<dbReference type="SUPFAM" id="SSF56037">
    <property type="entry name" value="PheT/TilS domain"/>
    <property type="match status" value="1"/>
</dbReference>
<dbReference type="Pfam" id="PF03483">
    <property type="entry name" value="B3_4"/>
    <property type="match status" value="1"/>
</dbReference>
<dbReference type="GO" id="GO:0004826">
    <property type="term" value="F:phenylalanine-tRNA ligase activity"/>
    <property type="evidence" value="ECO:0007669"/>
    <property type="project" value="InterPro"/>
</dbReference>
<dbReference type="Gene3D" id="3.50.40.10">
    <property type="entry name" value="Phenylalanyl-trna Synthetase, Chain B, domain 3"/>
    <property type="match status" value="1"/>
</dbReference>
<name>X0SP69_9ZZZZ</name>
<evidence type="ECO:0000313" key="2">
    <source>
        <dbReference type="EMBL" id="GAF77657.1"/>
    </source>
</evidence>
<dbReference type="InterPro" id="IPR020825">
    <property type="entry name" value="Phe-tRNA_synthase-like_B3/B4"/>
</dbReference>
<dbReference type="PANTHER" id="PTHR39209:SF2">
    <property type="entry name" value="CYTOPLASMIC PROTEIN"/>
    <property type="match status" value="1"/>
</dbReference>